<keyword evidence="2" id="KW-0378">Hydrolase</keyword>
<evidence type="ECO:0000259" key="3">
    <source>
        <dbReference type="Pfam" id="PF13472"/>
    </source>
</evidence>
<comment type="caution">
    <text evidence="4">The sequence shown here is derived from an EMBL/GenBank/DDBJ whole genome shotgun (WGS) entry which is preliminary data.</text>
</comment>
<dbReference type="Pfam" id="PF13472">
    <property type="entry name" value="Lipase_GDSL_2"/>
    <property type="match status" value="1"/>
</dbReference>
<dbReference type="Gene3D" id="3.40.50.1110">
    <property type="entry name" value="SGNH hydrolase"/>
    <property type="match status" value="1"/>
</dbReference>
<accession>A0A9D9NDZ3</accession>
<evidence type="ECO:0000256" key="1">
    <source>
        <dbReference type="ARBA" id="ARBA00008668"/>
    </source>
</evidence>
<reference evidence="4" key="2">
    <citation type="journal article" date="2021" name="PeerJ">
        <title>Extensive microbial diversity within the chicken gut microbiome revealed by metagenomics and culture.</title>
        <authorList>
            <person name="Gilroy R."/>
            <person name="Ravi A."/>
            <person name="Getino M."/>
            <person name="Pursley I."/>
            <person name="Horton D.L."/>
            <person name="Alikhan N.F."/>
            <person name="Baker D."/>
            <person name="Gharbi K."/>
            <person name="Hall N."/>
            <person name="Watson M."/>
            <person name="Adriaenssens E.M."/>
            <person name="Foster-Nyarko E."/>
            <person name="Jarju S."/>
            <person name="Secka A."/>
            <person name="Antonio M."/>
            <person name="Oren A."/>
            <person name="Chaudhuri R.R."/>
            <person name="La Ragione R."/>
            <person name="Hildebrand F."/>
            <person name="Pallen M.J."/>
        </authorList>
    </citation>
    <scope>NUCLEOTIDE SEQUENCE</scope>
    <source>
        <strain evidence="4">14700</strain>
    </source>
</reference>
<dbReference type="InterPro" id="IPR036514">
    <property type="entry name" value="SGNH_hydro_sf"/>
</dbReference>
<dbReference type="InterPro" id="IPR013830">
    <property type="entry name" value="SGNH_hydro"/>
</dbReference>
<proteinExistence type="inferred from homology"/>
<protein>
    <submittedName>
        <fullName evidence="4">Rhamnogalacturonan acetylesterase</fullName>
    </submittedName>
</protein>
<evidence type="ECO:0000313" key="4">
    <source>
        <dbReference type="EMBL" id="MBO8469998.1"/>
    </source>
</evidence>
<dbReference type="Proteomes" id="UP000810292">
    <property type="component" value="Unassembled WGS sequence"/>
</dbReference>
<dbReference type="InterPro" id="IPR037459">
    <property type="entry name" value="RhgT-like"/>
</dbReference>
<name>A0A9D9NDZ3_9SPIO</name>
<dbReference type="GO" id="GO:0016788">
    <property type="term" value="F:hydrolase activity, acting on ester bonds"/>
    <property type="evidence" value="ECO:0007669"/>
    <property type="project" value="UniProtKB-ARBA"/>
</dbReference>
<gene>
    <name evidence="4" type="ORF">IAA72_09480</name>
</gene>
<comment type="similarity">
    <text evidence="1">Belongs to the 'GDSL' lipolytic enzyme family.</text>
</comment>
<evidence type="ECO:0000256" key="2">
    <source>
        <dbReference type="ARBA" id="ARBA00022801"/>
    </source>
</evidence>
<dbReference type="EMBL" id="JADIMF010000154">
    <property type="protein sequence ID" value="MBO8469998.1"/>
    <property type="molecule type" value="Genomic_DNA"/>
</dbReference>
<organism evidence="4 5">
    <name type="scientific">Candidatus Ornithospirochaeta stercoravium</name>
    <dbReference type="NCBI Taxonomy" id="2840897"/>
    <lineage>
        <taxon>Bacteria</taxon>
        <taxon>Pseudomonadati</taxon>
        <taxon>Spirochaetota</taxon>
        <taxon>Spirochaetia</taxon>
        <taxon>Spirochaetales</taxon>
        <taxon>Spirochaetaceae</taxon>
        <taxon>Spirochaetaceae incertae sedis</taxon>
        <taxon>Candidatus Ornithospirochaeta</taxon>
    </lineage>
</organism>
<dbReference type="SUPFAM" id="SSF52266">
    <property type="entry name" value="SGNH hydrolase"/>
    <property type="match status" value="1"/>
</dbReference>
<evidence type="ECO:0000313" key="5">
    <source>
        <dbReference type="Proteomes" id="UP000810292"/>
    </source>
</evidence>
<reference evidence="4" key="1">
    <citation type="submission" date="2020-10" db="EMBL/GenBank/DDBJ databases">
        <authorList>
            <person name="Gilroy R."/>
        </authorList>
    </citation>
    <scope>NUCLEOTIDE SEQUENCE</scope>
    <source>
        <strain evidence="4">14700</strain>
    </source>
</reference>
<sequence length="221" mass="24774">MPRLFILCDSTGAVKTPLTRPETGWGETFGQYLKDGWILDNRSVNGRSTKDSIRLGEFQRVLDDSASGDAAIIQFGHNDEKLDDPRGAEAWSAFRVNLIYMAEKLKAKGVHVIFATPIARRKFEDGLLVDTHGDWPAAMKAAAHEACVPCVDMTMLTMVEIMKKGEEESKDYFMHFGPGLYENYPEGDEDDTHLRPEGAEWISSLLYKALSSLPDKPEFIK</sequence>
<dbReference type="PANTHER" id="PTHR43695:SF1">
    <property type="entry name" value="RHAMNOGALACTURONAN ACETYLESTERASE"/>
    <property type="match status" value="1"/>
</dbReference>
<dbReference type="PANTHER" id="PTHR43695">
    <property type="entry name" value="PUTATIVE (AFU_ORTHOLOGUE AFUA_2G17250)-RELATED"/>
    <property type="match status" value="1"/>
</dbReference>
<dbReference type="AlphaFoldDB" id="A0A9D9NDZ3"/>
<feature type="domain" description="SGNH hydrolase-type esterase" evidence="3">
    <location>
        <begin position="19"/>
        <end position="200"/>
    </location>
</feature>